<accession>K0SJB7</accession>
<protein>
    <submittedName>
        <fullName evidence="2">Uncharacterized protein</fullName>
    </submittedName>
</protein>
<comment type="caution">
    <text evidence="2">The sequence shown here is derived from an EMBL/GenBank/DDBJ whole genome shotgun (WGS) entry which is preliminary data.</text>
</comment>
<feature type="compositionally biased region" description="Low complexity" evidence="1">
    <location>
        <begin position="157"/>
        <end position="166"/>
    </location>
</feature>
<feature type="region of interest" description="Disordered" evidence="1">
    <location>
        <begin position="300"/>
        <end position="320"/>
    </location>
</feature>
<feature type="region of interest" description="Disordered" evidence="1">
    <location>
        <begin position="30"/>
        <end position="78"/>
    </location>
</feature>
<keyword evidence="3" id="KW-1185">Reference proteome</keyword>
<sequence length="351" mass="37946">MQYIRGKRMLLHTFAAVPVVPAGQIVVHQSAKTRSPHNPNPAPGGTGGAKKYYNPGWPGGRGKAPPTGPLDGHHVPTGTKRPSVVASIYRQGRYEKEAVVAVFQWFWLLVRAGVDGIDGAGGQPGGPNWTDALPIRPSKLKGRVRQMNDERAQSGNIGTKSSSSIKHGGGGQDERTEGHLYSTHRLDSCLLLRISQNLLSFAEPFGLVGDDNGPGLEYWSCQHGIVLALPWPLCQATGGLRRPHGDRVASAPISGNRGREPTGRGAGKKEDQAISGNQVKSKGPFQSCMRVDPPLKLRALEARPKSSPFDYDTKPKHESKAREIGRVEETEMMGNSVEDLRTIDLDLKCLP</sequence>
<feature type="compositionally biased region" description="Basic and acidic residues" evidence="1">
    <location>
        <begin position="257"/>
        <end position="272"/>
    </location>
</feature>
<organism evidence="2 3">
    <name type="scientific">Thalassiosira oceanica</name>
    <name type="common">Marine diatom</name>
    <dbReference type="NCBI Taxonomy" id="159749"/>
    <lineage>
        <taxon>Eukaryota</taxon>
        <taxon>Sar</taxon>
        <taxon>Stramenopiles</taxon>
        <taxon>Ochrophyta</taxon>
        <taxon>Bacillariophyta</taxon>
        <taxon>Coscinodiscophyceae</taxon>
        <taxon>Thalassiosirophycidae</taxon>
        <taxon>Thalassiosirales</taxon>
        <taxon>Thalassiosiraceae</taxon>
        <taxon>Thalassiosira</taxon>
    </lineage>
</organism>
<feature type="compositionally biased region" description="Basic and acidic residues" evidence="1">
    <location>
        <begin position="311"/>
        <end position="320"/>
    </location>
</feature>
<reference evidence="2 3" key="1">
    <citation type="journal article" date="2012" name="Genome Biol.">
        <title>Genome and low-iron response of an oceanic diatom adapted to chronic iron limitation.</title>
        <authorList>
            <person name="Lommer M."/>
            <person name="Specht M."/>
            <person name="Roy A.S."/>
            <person name="Kraemer L."/>
            <person name="Andreson R."/>
            <person name="Gutowska M.A."/>
            <person name="Wolf J."/>
            <person name="Bergner S.V."/>
            <person name="Schilhabel M.B."/>
            <person name="Klostermeier U.C."/>
            <person name="Beiko R.G."/>
            <person name="Rosenstiel P."/>
            <person name="Hippler M."/>
            <person name="Laroche J."/>
        </authorList>
    </citation>
    <scope>NUCLEOTIDE SEQUENCE [LARGE SCALE GENOMIC DNA]</scope>
    <source>
        <strain evidence="2 3">CCMP1005</strain>
    </source>
</reference>
<feature type="region of interest" description="Disordered" evidence="1">
    <location>
        <begin position="149"/>
        <end position="177"/>
    </location>
</feature>
<feature type="region of interest" description="Disordered" evidence="1">
    <location>
        <begin position="241"/>
        <end position="285"/>
    </location>
</feature>
<name>K0SJB7_THAOC</name>
<dbReference type="EMBL" id="AGNL01015811">
    <property type="protein sequence ID" value="EJK65445.1"/>
    <property type="molecule type" value="Genomic_DNA"/>
</dbReference>
<evidence type="ECO:0000313" key="3">
    <source>
        <dbReference type="Proteomes" id="UP000266841"/>
    </source>
</evidence>
<proteinExistence type="predicted"/>
<dbReference type="Proteomes" id="UP000266841">
    <property type="component" value="Unassembled WGS sequence"/>
</dbReference>
<evidence type="ECO:0000256" key="1">
    <source>
        <dbReference type="SAM" id="MobiDB-lite"/>
    </source>
</evidence>
<evidence type="ECO:0000313" key="2">
    <source>
        <dbReference type="EMBL" id="EJK65445.1"/>
    </source>
</evidence>
<gene>
    <name evidence="2" type="ORF">THAOC_13689</name>
</gene>
<dbReference type="AlphaFoldDB" id="K0SJB7"/>